<accession>A0A1H2BZ43</accession>
<protein>
    <submittedName>
        <fullName evidence="2">Uncharacterized protein, UPF0303 family</fullName>
    </submittedName>
</protein>
<dbReference type="Proteomes" id="UP000198751">
    <property type="component" value="Chromosome I"/>
</dbReference>
<dbReference type="PANTHER" id="PTHR28255">
    <property type="match status" value="1"/>
</dbReference>
<feature type="region of interest" description="Disordered" evidence="1">
    <location>
        <begin position="1"/>
        <end position="20"/>
    </location>
</feature>
<dbReference type="Pfam" id="PF03928">
    <property type="entry name" value="HbpS-like"/>
    <property type="match status" value="1"/>
</dbReference>
<dbReference type="PIRSF" id="PIRSF008757">
    <property type="entry name" value="UCP008757"/>
    <property type="match status" value="1"/>
</dbReference>
<gene>
    <name evidence="2" type="ORF">SAMN04489743_4086</name>
</gene>
<dbReference type="RefSeq" id="WP_091723662.1">
    <property type="nucleotide sequence ID" value="NZ_LT629779.1"/>
</dbReference>
<dbReference type="PANTHER" id="PTHR28255:SF1">
    <property type="entry name" value="UPF0303 PROTEIN YBR137W"/>
    <property type="match status" value="1"/>
</dbReference>
<reference evidence="3" key="1">
    <citation type="submission" date="2016-10" db="EMBL/GenBank/DDBJ databases">
        <authorList>
            <person name="Varghese N."/>
            <person name="Submissions S."/>
        </authorList>
    </citation>
    <scope>NUCLEOTIDE SEQUENCE [LARGE SCALE GENOMIC DNA]</scope>
    <source>
        <strain evidence="3">IMMIB L-1606</strain>
    </source>
</reference>
<dbReference type="InterPro" id="IPR038084">
    <property type="entry name" value="PduO/GlcC-like_sf"/>
</dbReference>
<dbReference type="InterPro" id="IPR005624">
    <property type="entry name" value="PduO/GlcC-like"/>
</dbReference>
<evidence type="ECO:0000313" key="2">
    <source>
        <dbReference type="EMBL" id="SDT63026.1"/>
    </source>
</evidence>
<evidence type="ECO:0000313" key="3">
    <source>
        <dbReference type="Proteomes" id="UP000198751"/>
    </source>
</evidence>
<name>A0A1H2BZ43_9MICC</name>
<proteinExistence type="predicted"/>
<dbReference type="InterPro" id="IPR010371">
    <property type="entry name" value="YBR137W-like"/>
</dbReference>
<dbReference type="EMBL" id="LT629779">
    <property type="protein sequence ID" value="SDT63026.1"/>
    <property type="molecule type" value="Genomic_DNA"/>
</dbReference>
<dbReference type="SUPFAM" id="SSF143744">
    <property type="entry name" value="GlcG-like"/>
    <property type="match status" value="1"/>
</dbReference>
<dbReference type="NCBIfam" id="NF002696">
    <property type="entry name" value="PRK02487.1-5"/>
    <property type="match status" value="1"/>
</dbReference>
<dbReference type="AlphaFoldDB" id="A0A1H2BZ43"/>
<dbReference type="OrthoDB" id="9815315at2"/>
<dbReference type="Gene3D" id="3.30.450.150">
    <property type="entry name" value="Haem-degrading domain"/>
    <property type="match status" value="1"/>
</dbReference>
<sequence>MTANPPDVTDYDPDSADAQPEGSLQALIGRIEAEIRELQFPGFSPDDALNLGLLLVELGKERNLPIAIDITKGEQVLFHAALPGATPDNEHWVRAKQRTAARYEVPSLLVGLRGRAGGGRIEDNAWFDQSRYAAHGGAFPVYVTRVGAVATVTVSGLPQVADHHLVVEAMRGVLGTSGSAAEG</sequence>
<organism evidence="2 3">
    <name type="scientific">Pseudarthrobacter equi</name>
    <dbReference type="NCBI Taxonomy" id="728066"/>
    <lineage>
        <taxon>Bacteria</taxon>
        <taxon>Bacillati</taxon>
        <taxon>Actinomycetota</taxon>
        <taxon>Actinomycetes</taxon>
        <taxon>Micrococcales</taxon>
        <taxon>Micrococcaceae</taxon>
        <taxon>Pseudarthrobacter</taxon>
    </lineage>
</organism>
<keyword evidence="3" id="KW-1185">Reference proteome</keyword>
<evidence type="ECO:0000256" key="1">
    <source>
        <dbReference type="SAM" id="MobiDB-lite"/>
    </source>
</evidence>